<dbReference type="Pfam" id="PF00441">
    <property type="entry name" value="Acyl-CoA_dh_1"/>
    <property type="match status" value="1"/>
</dbReference>
<dbReference type="Proteomes" id="UP000186104">
    <property type="component" value="Chromosome"/>
</dbReference>
<organism evidence="15 16">
    <name type="scientific">Dietzia timorensis</name>
    <dbReference type="NCBI Taxonomy" id="499555"/>
    <lineage>
        <taxon>Bacteria</taxon>
        <taxon>Bacillati</taxon>
        <taxon>Actinomycetota</taxon>
        <taxon>Actinomycetes</taxon>
        <taxon>Mycobacteriales</taxon>
        <taxon>Dietziaceae</taxon>
        <taxon>Dietzia</taxon>
    </lineage>
</organism>
<dbReference type="InterPro" id="IPR036250">
    <property type="entry name" value="AcylCo_DH-like_C"/>
</dbReference>
<dbReference type="GO" id="GO:0016627">
    <property type="term" value="F:oxidoreductase activity, acting on the CH-CH group of donors"/>
    <property type="evidence" value="ECO:0007669"/>
    <property type="project" value="InterPro"/>
</dbReference>
<reference evidence="15 16" key="1">
    <citation type="submission" date="2016-06" db="EMBL/GenBank/DDBJ databases">
        <title>Complete genome sequence of a saline-alkali tolerant type strain Dietzia timorensis ID05-A0528T.</title>
        <authorList>
            <person name="Wu X."/>
        </authorList>
    </citation>
    <scope>NUCLEOTIDE SEQUENCE [LARGE SCALE GENOMIC DNA]</scope>
    <source>
        <strain evidence="15 16">ID05-A0528</strain>
    </source>
</reference>
<dbReference type="Gene3D" id="2.40.110.10">
    <property type="entry name" value="Butyryl-CoA Dehydrogenase, subunit A, domain 2"/>
    <property type="match status" value="1"/>
</dbReference>
<feature type="domain" description="Acyl-CoA dehydrogenase/oxidase N-terminal" evidence="13">
    <location>
        <begin position="66"/>
        <end position="177"/>
    </location>
</feature>
<evidence type="ECO:0000256" key="10">
    <source>
        <dbReference type="RuleBase" id="RU362125"/>
    </source>
</evidence>
<dbReference type="InterPro" id="IPR037069">
    <property type="entry name" value="AcylCoA_DH/ox_N_sf"/>
</dbReference>
<dbReference type="InterPro" id="IPR009075">
    <property type="entry name" value="AcylCo_DH/oxidase_C"/>
</dbReference>
<dbReference type="Gene3D" id="1.20.140.10">
    <property type="entry name" value="Butyryl-CoA Dehydrogenase, subunit A, domain 3"/>
    <property type="match status" value="1"/>
</dbReference>
<dbReference type="OrthoDB" id="9807883at2"/>
<evidence type="ECO:0000256" key="5">
    <source>
        <dbReference type="ARBA" id="ARBA00023002"/>
    </source>
</evidence>
<evidence type="ECO:0000256" key="7">
    <source>
        <dbReference type="ARBA" id="ARBA00058683"/>
    </source>
</evidence>
<comment type="function">
    <text evidence="7">Involved in the assimilation of dimethylsulphoniopropionate (DMSP), an important compound in the fixation of carbon in marine phytoplankton, by mediating the conversion of 3-(methylthio)propanoyl-CoA (MMPA-CoA) to 3-(methylthio)acryloyl-CoA (MTA-CoA).</text>
</comment>
<evidence type="ECO:0000256" key="4">
    <source>
        <dbReference type="ARBA" id="ARBA00022827"/>
    </source>
</evidence>
<proteinExistence type="inferred from homology"/>
<evidence type="ECO:0000259" key="11">
    <source>
        <dbReference type="Pfam" id="PF00441"/>
    </source>
</evidence>
<dbReference type="Gene3D" id="1.10.540.10">
    <property type="entry name" value="Acyl-CoA dehydrogenase/oxidase, N-terminal domain"/>
    <property type="match status" value="1"/>
</dbReference>
<dbReference type="SUPFAM" id="SSF47203">
    <property type="entry name" value="Acyl-CoA dehydrogenase C-terminal domain-like"/>
    <property type="match status" value="1"/>
</dbReference>
<dbReference type="Pfam" id="PF02771">
    <property type="entry name" value="Acyl-CoA_dh_N"/>
    <property type="match status" value="1"/>
</dbReference>
<dbReference type="InterPro" id="IPR006091">
    <property type="entry name" value="Acyl-CoA_Oxase/DH_mid-dom"/>
</dbReference>
<keyword evidence="3 10" id="KW-0285">Flavoprotein</keyword>
<dbReference type="InterPro" id="IPR009100">
    <property type="entry name" value="AcylCoA_DH/oxidase_NM_dom_sf"/>
</dbReference>
<feature type="domain" description="Acyl-CoA oxidase/dehydrogenase middle" evidence="12">
    <location>
        <begin position="182"/>
        <end position="291"/>
    </location>
</feature>
<dbReference type="EMBL" id="CP015961">
    <property type="protein sequence ID" value="ANI93577.1"/>
    <property type="molecule type" value="Genomic_DNA"/>
</dbReference>
<dbReference type="SUPFAM" id="SSF56645">
    <property type="entry name" value="Acyl-CoA dehydrogenase NM domain-like"/>
    <property type="match status" value="1"/>
</dbReference>
<evidence type="ECO:0000256" key="2">
    <source>
        <dbReference type="ARBA" id="ARBA00009347"/>
    </source>
</evidence>
<dbReference type="Pfam" id="PF12806">
    <property type="entry name" value="Acyl-CoA_dh_C"/>
    <property type="match status" value="1"/>
</dbReference>
<dbReference type="AlphaFoldDB" id="A0A173LQE0"/>
<evidence type="ECO:0000256" key="1">
    <source>
        <dbReference type="ARBA" id="ARBA00001974"/>
    </source>
</evidence>
<evidence type="ECO:0000256" key="9">
    <source>
        <dbReference type="ARBA" id="ARBA00069043"/>
    </source>
</evidence>
<accession>A0A173LQE0</accession>
<keyword evidence="4 10" id="KW-0274">FAD</keyword>
<dbReference type="PANTHER" id="PTHR42803:SF1">
    <property type="entry name" value="BROAD-SPECIFICITY LINEAR ACYL-COA DEHYDROGENASE FADE5"/>
    <property type="match status" value="1"/>
</dbReference>
<comment type="cofactor">
    <cofactor evidence="1 10">
        <name>FAD</name>
        <dbReference type="ChEBI" id="CHEBI:57692"/>
    </cofactor>
</comment>
<dbReference type="InterPro" id="IPR046373">
    <property type="entry name" value="Acyl-CoA_Oxase/DH_mid-dom_sf"/>
</dbReference>
<dbReference type="InterPro" id="IPR052166">
    <property type="entry name" value="Diverse_Acyl-CoA_DH"/>
</dbReference>
<dbReference type="InterPro" id="IPR025878">
    <property type="entry name" value="Acyl-CoA_dh-like_C_dom"/>
</dbReference>
<evidence type="ECO:0000313" key="16">
    <source>
        <dbReference type="Proteomes" id="UP000186104"/>
    </source>
</evidence>
<feature type="domain" description="Acyl-CoA dehydrogenase/oxidase C-terminal" evidence="11">
    <location>
        <begin position="301"/>
        <end position="474"/>
    </location>
</feature>
<keyword evidence="16" id="KW-1185">Reference proteome</keyword>
<evidence type="ECO:0000256" key="6">
    <source>
        <dbReference type="ARBA" id="ARBA00051388"/>
    </source>
</evidence>
<dbReference type="GO" id="GO:0050660">
    <property type="term" value="F:flavin adenine dinucleotide binding"/>
    <property type="evidence" value="ECO:0007669"/>
    <property type="project" value="InterPro"/>
</dbReference>
<evidence type="ECO:0000313" key="15">
    <source>
        <dbReference type="EMBL" id="ANI93577.1"/>
    </source>
</evidence>
<evidence type="ECO:0000259" key="14">
    <source>
        <dbReference type="Pfam" id="PF12806"/>
    </source>
</evidence>
<comment type="similarity">
    <text evidence="2 10">Belongs to the acyl-CoA dehydrogenase family.</text>
</comment>
<dbReference type="KEGG" id="dtm:BJL86_2817"/>
<gene>
    <name evidence="15" type="ORF">BJL86_2817</name>
</gene>
<evidence type="ECO:0000256" key="8">
    <source>
        <dbReference type="ARBA" id="ARBA00066694"/>
    </source>
</evidence>
<dbReference type="Pfam" id="PF02770">
    <property type="entry name" value="Acyl-CoA_dh_M"/>
    <property type="match status" value="1"/>
</dbReference>
<evidence type="ECO:0000256" key="3">
    <source>
        <dbReference type="ARBA" id="ARBA00022630"/>
    </source>
</evidence>
<dbReference type="PANTHER" id="PTHR42803">
    <property type="entry name" value="ACYL-COA DEHYDROGENASE"/>
    <property type="match status" value="1"/>
</dbReference>
<dbReference type="STRING" id="499555.BJL86_2817"/>
<dbReference type="EC" id="1.3.99.41" evidence="8"/>
<comment type="catalytic activity">
    <reaction evidence="6">
        <text>3-(methylsulfanyl)propanoyl-CoA + oxidized [electron-transfer flavoprotein] + H(+) = 3-(methylsulfanyl)acryloyl-CoA + reduced [electron-transfer flavoprotein]</text>
        <dbReference type="Rhea" id="RHEA:52612"/>
        <dbReference type="Rhea" id="RHEA-COMP:10685"/>
        <dbReference type="Rhea" id="RHEA-COMP:10686"/>
        <dbReference type="ChEBI" id="CHEBI:15378"/>
        <dbReference type="ChEBI" id="CHEBI:57692"/>
        <dbReference type="ChEBI" id="CHEBI:58307"/>
        <dbReference type="ChEBI" id="CHEBI:82815"/>
        <dbReference type="ChEBI" id="CHEBI:84994"/>
        <dbReference type="EC" id="1.3.99.41"/>
    </reaction>
    <physiologicalReaction direction="left-to-right" evidence="6">
        <dbReference type="Rhea" id="RHEA:52613"/>
    </physiologicalReaction>
</comment>
<evidence type="ECO:0000259" key="12">
    <source>
        <dbReference type="Pfam" id="PF02770"/>
    </source>
</evidence>
<sequence>MSGVLAGKVFASCAANGDTLDGMSYKVPFKDIKFSVHNVLDAVNQLQAAGVEIDQDTFDSVLQGYGEFMEQAVAPINLEADLEGAKWADGEVTTPAGYKKAWEEFTEAGWNTIGHDEEFGGGGMPYTLSNAANEASAAASSAWSMYSGLTNGAIKALSSVGSDELKEKFVPKMVSGEWTGTMCLTEPQAGTDLGLLTTKAQPNDDGSYSISGNKIFISAGQHDFTDNIIHLVLARTPGAPEGTRGISLFVVPRNEVADDGSVGENNGVHCDGIEHKMGIHGSPTCQIRFENARGWLVGEENRGLPAMFVMMNHARIGTAMQGLSIADASSQLALDYSRERIQSKAPKSVRGDRPKGSDPIILQPDVRRMLLEQKAWVGGYRMLMHWITLQYDIAHGPNTSEEDRAKAEGFVELLTPIGKGFGTDVAVDVASLGVQIHGGMGYIHETGAELYLRDARILPIYEGTNGVQALDLIGRKIAGDGGERLKSFLALVRDNGSSAPEGFTSYGETLVGYADRLEKSVMESFSQAGENDVRVLAAATPVLRALGYLSFAHFWLLAAKAGLESSDADAEVAAKHVSLAKFFFEWLLPQAEPNFDFALASTDILMDDAAIAY</sequence>
<name>A0A173LQE0_9ACTN</name>
<feature type="domain" description="Acetyl-CoA dehydrogenase-like C-terminal" evidence="14">
    <location>
        <begin position="499"/>
        <end position="607"/>
    </location>
</feature>
<dbReference type="InterPro" id="IPR013786">
    <property type="entry name" value="AcylCoA_DH/ox_N"/>
</dbReference>
<keyword evidence="5 10" id="KW-0560">Oxidoreductase</keyword>
<dbReference type="FunFam" id="2.40.110.10:FF:000031">
    <property type="entry name" value="Acyl-CoA dehydrogenase, putative"/>
    <property type="match status" value="1"/>
</dbReference>
<protein>
    <recommendedName>
        <fullName evidence="9">3-methylmercaptopropionyl-CoA dehydrogenase</fullName>
        <ecNumber evidence="8">1.3.99.41</ecNumber>
    </recommendedName>
</protein>
<evidence type="ECO:0000259" key="13">
    <source>
        <dbReference type="Pfam" id="PF02771"/>
    </source>
</evidence>